<dbReference type="Pfam" id="PF08021">
    <property type="entry name" value="FAD_binding_9"/>
    <property type="match status" value="1"/>
</dbReference>
<feature type="domain" description="FAD-binding FR-type" evidence="1">
    <location>
        <begin position="10"/>
        <end position="137"/>
    </location>
</feature>
<dbReference type="PANTHER" id="PTHR30157">
    <property type="entry name" value="FERRIC REDUCTASE, NADPH-DEPENDENT"/>
    <property type="match status" value="1"/>
</dbReference>
<evidence type="ECO:0000313" key="2">
    <source>
        <dbReference type="EMBL" id="PJJ57452.1"/>
    </source>
</evidence>
<accession>A0A0B2BEE2</accession>
<dbReference type="PROSITE" id="PS51384">
    <property type="entry name" value="FAD_FR"/>
    <property type="match status" value="1"/>
</dbReference>
<gene>
    <name evidence="2" type="ORF">CLV56_1683</name>
</gene>
<protein>
    <submittedName>
        <fullName evidence="2">NADPH-dependent ferric siderophore reductase</fullName>
    </submittedName>
</protein>
<sequence>MTTATTTSAWRFFDVEVAAVRTLSPSFVRITFRGPDVDEMADHGADQRIKLVLPDGDGGYAHLPRHEEWYAAWRDLDDHHRNPLRTYTIRHLRPEAYEIDVDLVVHGPTGPAGRFAADCTPGSRAVLMGPNARFDGFHGGLEFTAPRRGVPTLLVGDETALPAVSRILECLPADTVGEAVLEVPLAEDFTDLVRPQGVHLTWLAREGCPHGERLDPAVRRAAGRLLGDPTASGAPLEDVDVDRDILWDVPSVPGETGDRLYAWMAGEAGVIKALRRHLVSERGVDRRSVAFMGYWRLGRAEA</sequence>
<comment type="caution">
    <text evidence="2">The sequence shown here is derived from an EMBL/GenBank/DDBJ whole genome shotgun (WGS) entry which is preliminary data.</text>
</comment>
<dbReference type="InterPro" id="IPR013113">
    <property type="entry name" value="SIP_FAD-bd"/>
</dbReference>
<dbReference type="GO" id="GO:0016491">
    <property type="term" value="F:oxidoreductase activity"/>
    <property type="evidence" value="ECO:0007669"/>
    <property type="project" value="InterPro"/>
</dbReference>
<dbReference type="InterPro" id="IPR017927">
    <property type="entry name" value="FAD-bd_FR_type"/>
</dbReference>
<evidence type="ECO:0000259" key="1">
    <source>
        <dbReference type="PROSITE" id="PS51384"/>
    </source>
</evidence>
<dbReference type="PANTHER" id="PTHR30157:SF0">
    <property type="entry name" value="NADPH-DEPENDENT FERRIC-CHELATE REDUCTASE"/>
    <property type="match status" value="1"/>
</dbReference>
<reference evidence="2 3" key="1">
    <citation type="submission" date="2017-11" db="EMBL/GenBank/DDBJ databases">
        <title>Genomic Encyclopedia of Archaeal and Bacterial Type Strains, Phase II (KMG-II): From Individual Species to Whole Genera.</title>
        <authorList>
            <person name="Goeker M."/>
        </authorList>
    </citation>
    <scope>NUCLEOTIDE SEQUENCE [LARGE SCALE GENOMIC DNA]</scope>
    <source>
        <strain evidence="2 3">DSM 27763</strain>
    </source>
</reference>
<organism evidence="2 3">
    <name type="scientific">Mumia flava</name>
    <dbReference type="NCBI Taxonomy" id="1348852"/>
    <lineage>
        <taxon>Bacteria</taxon>
        <taxon>Bacillati</taxon>
        <taxon>Actinomycetota</taxon>
        <taxon>Actinomycetes</taxon>
        <taxon>Propionibacteriales</taxon>
        <taxon>Nocardioidaceae</taxon>
        <taxon>Mumia</taxon>
    </lineage>
</organism>
<dbReference type="InterPro" id="IPR007037">
    <property type="entry name" value="SIP_rossman_dom"/>
</dbReference>
<dbReference type="Gene3D" id="3.40.50.80">
    <property type="entry name" value="Nucleotide-binding domain of ferredoxin-NADP reductase (FNR) module"/>
    <property type="match status" value="1"/>
</dbReference>
<dbReference type="RefSeq" id="WP_039350382.1">
    <property type="nucleotide sequence ID" value="NZ_PGEZ01000001.1"/>
</dbReference>
<dbReference type="Pfam" id="PF04954">
    <property type="entry name" value="SIP"/>
    <property type="match status" value="1"/>
</dbReference>
<dbReference type="Proteomes" id="UP000230842">
    <property type="component" value="Unassembled WGS sequence"/>
</dbReference>
<keyword evidence="3" id="KW-1185">Reference proteome</keyword>
<evidence type="ECO:0000313" key="3">
    <source>
        <dbReference type="Proteomes" id="UP000230842"/>
    </source>
</evidence>
<dbReference type="CDD" id="cd06193">
    <property type="entry name" value="siderophore_interacting"/>
    <property type="match status" value="1"/>
</dbReference>
<proteinExistence type="predicted"/>
<dbReference type="SUPFAM" id="SSF63380">
    <property type="entry name" value="Riboflavin synthase domain-like"/>
    <property type="match status" value="1"/>
</dbReference>
<dbReference type="Gene3D" id="2.40.30.10">
    <property type="entry name" value="Translation factors"/>
    <property type="match status" value="1"/>
</dbReference>
<dbReference type="InterPro" id="IPR039261">
    <property type="entry name" value="FNR_nucleotide-bd"/>
</dbReference>
<dbReference type="AlphaFoldDB" id="A0A0B2BEE2"/>
<dbReference type="OrthoDB" id="9814826at2"/>
<dbReference type="InterPro" id="IPR039374">
    <property type="entry name" value="SIP_fam"/>
</dbReference>
<dbReference type="InterPro" id="IPR017938">
    <property type="entry name" value="Riboflavin_synthase-like_b-brl"/>
</dbReference>
<dbReference type="EMBL" id="PGEZ01000001">
    <property type="protein sequence ID" value="PJJ57452.1"/>
    <property type="molecule type" value="Genomic_DNA"/>
</dbReference>
<name>A0A0B2BEE2_9ACTN</name>